<proteinExistence type="predicted"/>
<reference evidence="1 2" key="1">
    <citation type="submission" date="2019-10" db="EMBL/GenBank/DDBJ databases">
        <title>Nocardia macrotermitis sp. nov. and Nocardia aurantia sp. nov., isolated from the gut of fungus growing-termite Macrotermes natalensis.</title>
        <authorList>
            <person name="Benndorf R."/>
            <person name="Schwitalla J."/>
            <person name="Martin K."/>
            <person name="De Beer W."/>
            <person name="Kaster A.-K."/>
            <person name="Vollmers J."/>
            <person name="Poulsen M."/>
            <person name="Beemelmanns C."/>
        </authorList>
    </citation>
    <scope>NUCLEOTIDE SEQUENCE [LARGE SCALE GENOMIC DNA]</scope>
    <source>
        <strain evidence="1 2">RB20</strain>
    </source>
</reference>
<protein>
    <submittedName>
        <fullName evidence="1">Uncharacterized protein</fullName>
    </submittedName>
</protein>
<accession>A0A7K0DFB2</accession>
<dbReference type="AlphaFoldDB" id="A0A7K0DFB2"/>
<comment type="caution">
    <text evidence="1">The sequence shown here is derived from an EMBL/GenBank/DDBJ whole genome shotgun (WGS) entry which is preliminary data.</text>
</comment>
<name>A0A7K0DFB2_9NOCA</name>
<gene>
    <name evidence="1" type="ORF">NRB20_74740</name>
</gene>
<sequence>MTEHMYGYMRLALLRNTAGEVEERIGRFGAEIGGHVRVFAEPLPPIDALWALVVGADRFFGGQLMPAIGTVAGRQGTDIRILLDAGRRGVIPVAWRALLLELRRSGGSVIVPGPEHLDGLSVSRSSLLQQLSSLRPDVRVLYLPGSEGGMPPTELISALVGEFRVKAFATAVEVSLLKACWYLSRAGLSYLAEDVESVLRELVGSRVSTQPLDVLDEIRIRLLRTARALVLDIHESENHTAEPVSDVVRQRCSRWSRRDSATGGTLTWCELSLGDRGTIQLAGSGAWRRRTAVSPVGGGAGP</sequence>
<dbReference type="Proteomes" id="UP000438448">
    <property type="component" value="Unassembled WGS sequence"/>
</dbReference>
<dbReference type="EMBL" id="WEGK01000032">
    <property type="protein sequence ID" value="MQY24339.1"/>
    <property type="molecule type" value="Genomic_DNA"/>
</dbReference>
<evidence type="ECO:0000313" key="1">
    <source>
        <dbReference type="EMBL" id="MQY24339.1"/>
    </source>
</evidence>
<evidence type="ECO:0000313" key="2">
    <source>
        <dbReference type="Proteomes" id="UP000438448"/>
    </source>
</evidence>
<organism evidence="1 2">
    <name type="scientific">Nocardia macrotermitis</name>
    <dbReference type="NCBI Taxonomy" id="2585198"/>
    <lineage>
        <taxon>Bacteria</taxon>
        <taxon>Bacillati</taxon>
        <taxon>Actinomycetota</taxon>
        <taxon>Actinomycetes</taxon>
        <taxon>Mycobacteriales</taxon>
        <taxon>Nocardiaceae</taxon>
        <taxon>Nocardia</taxon>
    </lineage>
</organism>
<keyword evidence="2" id="KW-1185">Reference proteome</keyword>